<reference evidence="2 3" key="1">
    <citation type="journal article" date="2013" name="Nature">
        <title>Insights into bilaterian evolution from three spiralian genomes.</title>
        <authorList>
            <person name="Simakov O."/>
            <person name="Marletaz F."/>
            <person name="Cho S.J."/>
            <person name="Edsinger-Gonzales E."/>
            <person name="Havlak P."/>
            <person name="Hellsten U."/>
            <person name="Kuo D.H."/>
            <person name="Larsson T."/>
            <person name="Lv J."/>
            <person name="Arendt D."/>
            <person name="Savage R."/>
            <person name="Osoegawa K."/>
            <person name="de Jong P."/>
            <person name="Grimwood J."/>
            <person name="Chapman J.A."/>
            <person name="Shapiro H."/>
            <person name="Aerts A."/>
            <person name="Otillar R.P."/>
            <person name="Terry A.Y."/>
            <person name="Boore J.L."/>
            <person name="Grigoriev I.V."/>
            <person name="Lindberg D.R."/>
            <person name="Seaver E.C."/>
            <person name="Weisblat D.A."/>
            <person name="Putnam N.H."/>
            <person name="Rokhsar D.S."/>
        </authorList>
    </citation>
    <scope>NUCLEOTIDE SEQUENCE [LARGE SCALE GENOMIC DNA]</scope>
</reference>
<accession>V4BB98</accession>
<feature type="compositionally biased region" description="Pro residues" evidence="1">
    <location>
        <begin position="427"/>
        <end position="437"/>
    </location>
</feature>
<evidence type="ECO:0000313" key="2">
    <source>
        <dbReference type="EMBL" id="ESO86284.1"/>
    </source>
</evidence>
<feature type="region of interest" description="Disordered" evidence="1">
    <location>
        <begin position="220"/>
        <end position="250"/>
    </location>
</feature>
<dbReference type="OrthoDB" id="10566676at2759"/>
<feature type="region of interest" description="Disordered" evidence="1">
    <location>
        <begin position="150"/>
        <end position="173"/>
    </location>
</feature>
<evidence type="ECO:0000256" key="1">
    <source>
        <dbReference type="SAM" id="MobiDB-lite"/>
    </source>
</evidence>
<proteinExistence type="predicted"/>
<feature type="compositionally biased region" description="Low complexity" evidence="1">
    <location>
        <begin position="389"/>
        <end position="426"/>
    </location>
</feature>
<evidence type="ECO:0000313" key="3">
    <source>
        <dbReference type="Proteomes" id="UP000030746"/>
    </source>
</evidence>
<dbReference type="GeneID" id="20240590"/>
<keyword evidence="3" id="KW-1185">Reference proteome</keyword>
<organism evidence="2 3">
    <name type="scientific">Lottia gigantea</name>
    <name type="common">Giant owl limpet</name>
    <dbReference type="NCBI Taxonomy" id="225164"/>
    <lineage>
        <taxon>Eukaryota</taxon>
        <taxon>Metazoa</taxon>
        <taxon>Spiralia</taxon>
        <taxon>Lophotrochozoa</taxon>
        <taxon>Mollusca</taxon>
        <taxon>Gastropoda</taxon>
        <taxon>Patellogastropoda</taxon>
        <taxon>Lottioidea</taxon>
        <taxon>Lottiidae</taxon>
        <taxon>Lottia</taxon>
    </lineage>
</organism>
<dbReference type="AlphaFoldDB" id="V4BB98"/>
<gene>
    <name evidence="2" type="ORF">LOTGIDRAFT_167326</name>
</gene>
<dbReference type="RefSeq" id="XP_009063054.1">
    <property type="nucleotide sequence ID" value="XM_009064806.1"/>
</dbReference>
<feature type="compositionally biased region" description="Basic and acidic residues" evidence="1">
    <location>
        <begin position="238"/>
        <end position="249"/>
    </location>
</feature>
<dbReference type="EMBL" id="KB203115">
    <property type="protein sequence ID" value="ESO86284.1"/>
    <property type="molecule type" value="Genomic_DNA"/>
</dbReference>
<feature type="region of interest" description="Disordered" evidence="1">
    <location>
        <begin position="527"/>
        <end position="558"/>
    </location>
</feature>
<dbReference type="Proteomes" id="UP000030746">
    <property type="component" value="Unassembled WGS sequence"/>
</dbReference>
<feature type="compositionally biased region" description="Polar residues" evidence="1">
    <location>
        <begin position="319"/>
        <end position="333"/>
    </location>
</feature>
<sequence length="593" mass="66712">MTELMKLGAGFITQNHQSSQSYHQQSAKQYSTNTNGIISSNYTSSLQSGNYGSTLPKDTVKPLDETTQLDNLLEDLLNQQNYISSPSSPKNQDAKTITTTTRTFTTYSPTDSQKSPDRVAIQRAEVSYKLPGTRAEENRQLLISSSLDEVDKKPSGIPRNAFTYTPTSPRDQSKTYHTLERDMMKTESNMKTHTLPYRTDYDNKHNDSYYHTLDSSHFKSDNETTSSWLQQQQSKLQSKRDHGDFRSQQEKQLVSELKNAQNKFYSRRAQSESDEMEFMDNYRGQNGPISPTSAQVSYAPQPPRRAYSTDGFFPEAPGTYTTHTMTTESRSYGSKSTSNKPPPSPTQQQRFQPVAPPVRTSSKDYMRARSNSSSSWHPQANEPDPQIIPRSYSSSHSTPPRSPRALSPTGPHSTTTYTTYRTMTSPEIPPQPKPQPPKVEKHYVTEVFVHRAGGEKSPNESFDSNRLDELERTLQKASESIMASKTQQQTISETRHFENRYVKEQPAPKKISVIEEDRISLQPIGPGVQVLEPETGSTSTLNRPSTPGFPTSPVTPPFPVSPRTPYANAGFDLIWIKKTVDSCASPDISYHML</sequence>
<dbReference type="CTD" id="20240590"/>
<protein>
    <submittedName>
        <fullName evidence="2">Uncharacterized protein</fullName>
    </submittedName>
</protein>
<feature type="compositionally biased region" description="Polar residues" evidence="1">
    <location>
        <begin position="283"/>
        <end position="298"/>
    </location>
</feature>
<feature type="compositionally biased region" description="Polar residues" evidence="1">
    <location>
        <begin position="369"/>
        <end position="378"/>
    </location>
</feature>
<dbReference type="HOGENOM" id="CLU_460264_0_0_1"/>
<feature type="region of interest" description="Disordered" evidence="1">
    <location>
        <begin position="280"/>
        <end position="438"/>
    </location>
</feature>
<name>V4BB98_LOTGI</name>
<dbReference type="KEGG" id="lgi:LOTGIDRAFT_167326"/>